<dbReference type="eggNOG" id="COG1111">
    <property type="taxonomic scope" value="Bacteria"/>
</dbReference>
<dbReference type="AlphaFoldDB" id="G7V7N8"/>
<dbReference type="PANTHER" id="PTHR47957">
    <property type="entry name" value="ATP-DEPENDENT HELICASE HRQ1"/>
    <property type="match status" value="1"/>
</dbReference>
<dbReference type="InterPro" id="IPR011545">
    <property type="entry name" value="DEAD/DEAH_box_helicase_dom"/>
</dbReference>
<accession>G7V7N8</accession>
<evidence type="ECO:0000256" key="1">
    <source>
        <dbReference type="ARBA" id="ARBA00022741"/>
    </source>
</evidence>
<dbReference type="PANTHER" id="PTHR47957:SF3">
    <property type="entry name" value="ATP-DEPENDENT HELICASE HRQ1"/>
    <property type="match status" value="1"/>
</dbReference>
<dbReference type="GO" id="GO:0005524">
    <property type="term" value="F:ATP binding"/>
    <property type="evidence" value="ECO:0007669"/>
    <property type="project" value="UniProtKB-KW"/>
</dbReference>
<proteinExistence type="predicted"/>
<dbReference type="CDD" id="cd17923">
    <property type="entry name" value="DEXHc_Hrq1-like"/>
    <property type="match status" value="1"/>
</dbReference>
<dbReference type="EMBL" id="CP003096">
    <property type="protein sequence ID" value="AER67292.1"/>
    <property type="molecule type" value="Genomic_DNA"/>
</dbReference>
<dbReference type="KEGG" id="tli:Tlie_1570"/>
<gene>
    <name evidence="6" type="ordered locus">Tlie_1570</name>
</gene>
<dbReference type="Pfam" id="PF00270">
    <property type="entry name" value="DEAD"/>
    <property type="match status" value="1"/>
</dbReference>
<keyword evidence="7" id="KW-1185">Reference proteome</keyword>
<keyword evidence="2" id="KW-0067">ATP-binding</keyword>
<dbReference type="eggNOG" id="COG1205">
    <property type="taxonomic scope" value="Bacteria"/>
</dbReference>
<protein>
    <submittedName>
        <fullName evidence="6">DEAD/DEAH box helicase domain protein</fullName>
    </submittedName>
</protein>
<dbReference type="Pfam" id="PF09369">
    <property type="entry name" value="MZB"/>
    <property type="match status" value="1"/>
</dbReference>
<evidence type="ECO:0000313" key="6">
    <source>
        <dbReference type="EMBL" id="AER67292.1"/>
    </source>
</evidence>
<dbReference type="InterPro" id="IPR014001">
    <property type="entry name" value="Helicase_ATP-bd"/>
</dbReference>
<dbReference type="GO" id="GO:0043138">
    <property type="term" value="F:3'-5' DNA helicase activity"/>
    <property type="evidence" value="ECO:0007669"/>
    <property type="project" value="TreeGrafter"/>
</dbReference>
<dbReference type="STRING" id="580340.Tlie_1570"/>
<evidence type="ECO:0000259" key="4">
    <source>
        <dbReference type="PROSITE" id="PS51192"/>
    </source>
</evidence>
<feature type="domain" description="Helicase ATP-binding" evidence="4">
    <location>
        <begin position="105"/>
        <end position="285"/>
    </location>
</feature>
<sequence length="793" mass="88488">MGPVFNSQPQIISSNALSDIKFIYIFIFYGFKVSWRCFVLLIKPHKSLNSFLEWIKTLDGKVCTLREFPPQEASWARWPDLDERLKKALEKRGIQKLYSHQADAIRMIMEGKNVVLATPTASGKSLCYNVPVLDAIMKNPDSRALFMFPTKALSQDQMAGLHQLIELSGVDVKTFTYDGDTPVAARQKLRAAGHIVITNPDMLNTGILPHHTKWIKLFENLRYVVIDELHTYKGVFGSHVANLIRRLKRICSFYGSKPTFIGSSATISNPKELSELLLEEPVHVITESGAPRGPRKFVIYNPPVVNEQLGIRKSSLTETAKIAAEAVANNISTIVFTRSRVNVELLVTYLRRALISKGLDASKVEGYRGGYLPNERRAIERKLREGEITCVVSTNALELGIDIGSLELAILHGYPGSIASMWQQIGRAGRSMGLSAAIMVASSFAMDQFLASRPEYLFGASPERARINSDNLYILANHVKCSAFELPFHQGEKFGNKDISEILEYLRQKGTLHKSGEKFFWQEDSFPAESLSLRSATSENFVIIDITETAKPVVIGEVDRPSAPMLIHPEAIYFHGGKTYQVMKLDYDGMRCYVKQVEVDYYTDADMAVRFQTIDTLEQQGHWGLGEILMASRPTIYKKIKLHTHENLGYGHIHLPEEQMHTTACWLKVPTGVVWEGWDENRQSSALTGLSNLLRSTAPLFLMCARHDIIIHGLVKDPFLESPAVYIADNYPGGIGLAEGAFELKSKLLTSAREALSSCKCERGCPACIGPLGAQINAKKDTAFLLDTILAND</sequence>
<dbReference type="InterPro" id="IPR027417">
    <property type="entry name" value="P-loop_NTPase"/>
</dbReference>
<evidence type="ECO:0000259" key="5">
    <source>
        <dbReference type="PROSITE" id="PS51194"/>
    </source>
</evidence>
<organism evidence="6 7">
    <name type="scientific">Thermovirga lienii (strain ATCC BAA-1197 / DSM 17291 / Cas60314)</name>
    <dbReference type="NCBI Taxonomy" id="580340"/>
    <lineage>
        <taxon>Bacteria</taxon>
        <taxon>Thermotogati</taxon>
        <taxon>Synergistota</taxon>
        <taxon>Synergistia</taxon>
        <taxon>Synergistales</taxon>
        <taxon>Thermovirgaceae</taxon>
        <taxon>Thermovirga</taxon>
    </lineage>
</organism>
<keyword evidence="1" id="KW-0547">Nucleotide-binding</keyword>
<dbReference type="GO" id="GO:0036297">
    <property type="term" value="P:interstrand cross-link repair"/>
    <property type="evidence" value="ECO:0007669"/>
    <property type="project" value="TreeGrafter"/>
</dbReference>
<reference evidence="7" key="1">
    <citation type="submission" date="2011-10" db="EMBL/GenBank/DDBJ databases">
        <title>The complete genome of chromosome of Thermovirga lienii DSM 17291.</title>
        <authorList>
            <consortium name="US DOE Joint Genome Institute (JGI-PGF)"/>
            <person name="Lucas S."/>
            <person name="Copeland A."/>
            <person name="Lapidus A."/>
            <person name="Glavina del Rio T."/>
            <person name="Dalin E."/>
            <person name="Tice H."/>
            <person name="Bruce D."/>
            <person name="Goodwin L."/>
            <person name="Pitluck S."/>
            <person name="Peters L."/>
            <person name="Mikhailova N."/>
            <person name="Saunders E."/>
            <person name="Kyrpides N."/>
            <person name="Mavromatis K."/>
            <person name="Ivanova N."/>
            <person name="Last F.I."/>
            <person name="Brettin T."/>
            <person name="Detter J.C."/>
            <person name="Han C."/>
            <person name="Larimer F."/>
            <person name="Land M."/>
            <person name="Hauser L."/>
            <person name="Markowitz V."/>
            <person name="Cheng J.-F."/>
            <person name="Hugenholtz P."/>
            <person name="Woyke T."/>
            <person name="Wu D."/>
            <person name="Spring S."/>
            <person name="Schroeder M."/>
            <person name="Brambilla E.-M."/>
            <person name="Klenk H.-P."/>
            <person name="Eisen J.A."/>
        </authorList>
    </citation>
    <scope>NUCLEOTIDE SEQUENCE [LARGE SCALE GENOMIC DNA]</scope>
    <source>
        <strain evidence="7">ATCC BAA-1197 / DSM 17291 / Cas60314</strain>
    </source>
</reference>
<dbReference type="InterPro" id="IPR018973">
    <property type="entry name" value="MZB"/>
</dbReference>
<keyword evidence="3" id="KW-0812">Transmembrane</keyword>
<dbReference type="GO" id="GO:0003676">
    <property type="term" value="F:nucleic acid binding"/>
    <property type="evidence" value="ECO:0007669"/>
    <property type="project" value="InterPro"/>
</dbReference>
<dbReference type="GO" id="GO:0006289">
    <property type="term" value="P:nucleotide-excision repair"/>
    <property type="evidence" value="ECO:0007669"/>
    <property type="project" value="TreeGrafter"/>
</dbReference>
<keyword evidence="3" id="KW-1133">Transmembrane helix</keyword>
<dbReference type="SMART" id="SM00490">
    <property type="entry name" value="HELICc"/>
    <property type="match status" value="1"/>
</dbReference>
<dbReference type="PROSITE" id="PS51192">
    <property type="entry name" value="HELICASE_ATP_BIND_1"/>
    <property type="match status" value="1"/>
</dbReference>
<dbReference type="HOGENOM" id="CLU_000809_3_2_0"/>
<dbReference type="InterPro" id="IPR055227">
    <property type="entry name" value="HRQ1_WHD"/>
</dbReference>
<dbReference type="InterPro" id="IPR001650">
    <property type="entry name" value="Helicase_C-like"/>
</dbReference>
<evidence type="ECO:0000256" key="2">
    <source>
        <dbReference type="ARBA" id="ARBA00022840"/>
    </source>
</evidence>
<dbReference type="Proteomes" id="UP000005868">
    <property type="component" value="Chromosome"/>
</dbReference>
<dbReference type="CDD" id="cd18797">
    <property type="entry name" value="SF2_C_Hrq"/>
    <property type="match status" value="1"/>
</dbReference>
<dbReference type="Pfam" id="PF22982">
    <property type="entry name" value="WHD_HRQ1"/>
    <property type="match status" value="1"/>
</dbReference>
<evidence type="ECO:0000256" key="3">
    <source>
        <dbReference type="SAM" id="Phobius"/>
    </source>
</evidence>
<keyword evidence="6" id="KW-0378">Hydrolase</keyword>
<name>G7V7N8_THELD</name>
<evidence type="ECO:0000313" key="7">
    <source>
        <dbReference type="Proteomes" id="UP000005868"/>
    </source>
</evidence>
<feature type="transmembrane region" description="Helical" evidence="3">
    <location>
        <begin position="22"/>
        <end position="42"/>
    </location>
</feature>
<dbReference type="SUPFAM" id="SSF52540">
    <property type="entry name" value="P-loop containing nucleoside triphosphate hydrolases"/>
    <property type="match status" value="2"/>
</dbReference>
<dbReference type="SMART" id="SM00487">
    <property type="entry name" value="DEXDc"/>
    <property type="match status" value="1"/>
</dbReference>
<keyword evidence="6" id="KW-0347">Helicase</keyword>
<feature type="domain" description="Helicase C-terminal" evidence="5">
    <location>
        <begin position="323"/>
        <end position="480"/>
    </location>
</feature>
<keyword evidence="3" id="KW-0472">Membrane</keyword>
<reference evidence="6 7" key="2">
    <citation type="journal article" date="2012" name="Stand. Genomic Sci.">
        <title>Genome sequence of the moderately thermophilic, amino-acid-degrading and sulfur-reducing bacterium Thermovirga lienii type strain (Cas60314(T)).</title>
        <authorList>
            <person name="Goker M."/>
            <person name="Saunders E."/>
            <person name="Lapidus A."/>
            <person name="Nolan M."/>
            <person name="Lucas S."/>
            <person name="Hammon N."/>
            <person name="Deshpande S."/>
            <person name="Cheng J.F."/>
            <person name="Han C."/>
            <person name="Tapia R."/>
            <person name="Goodwin L.A."/>
            <person name="Pitluck S."/>
            <person name="Liolios K."/>
            <person name="Mavromatis K."/>
            <person name="Pagani I."/>
            <person name="Ivanova N."/>
            <person name="Mikhailova N."/>
            <person name="Pati A."/>
            <person name="Chen A."/>
            <person name="Palaniappan K."/>
            <person name="Land M."/>
            <person name="Chang Y.J."/>
            <person name="Jeffries C.D."/>
            <person name="Brambilla E.M."/>
            <person name="Rohde M."/>
            <person name="Spring S."/>
            <person name="Detter J.C."/>
            <person name="Woyke T."/>
            <person name="Bristow J."/>
            <person name="Eisen J.A."/>
            <person name="Markowitz V."/>
            <person name="Hugenholtz P."/>
            <person name="Kyrpides N.C."/>
            <person name="Klenk H.P."/>
        </authorList>
    </citation>
    <scope>NUCLEOTIDE SEQUENCE [LARGE SCALE GENOMIC DNA]</scope>
    <source>
        <strain evidence="7">ATCC BAA-1197 / DSM 17291 / Cas60314</strain>
    </source>
</reference>
<dbReference type="PROSITE" id="PS51194">
    <property type="entry name" value="HELICASE_CTER"/>
    <property type="match status" value="1"/>
</dbReference>
<dbReference type="Gene3D" id="3.40.50.300">
    <property type="entry name" value="P-loop containing nucleotide triphosphate hydrolases"/>
    <property type="match status" value="2"/>
</dbReference>
<dbReference type="Pfam" id="PF00271">
    <property type="entry name" value="Helicase_C"/>
    <property type="match status" value="1"/>
</dbReference>